<dbReference type="AlphaFoldDB" id="A0A8S1YI71"/>
<reference evidence="1" key="1">
    <citation type="submission" date="2021-01" db="EMBL/GenBank/DDBJ databases">
        <authorList>
            <consortium name="Genoscope - CEA"/>
            <person name="William W."/>
        </authorList>
    </citation>
    <scope>NUCLEOTIDE SEQUENCE</scope>
</reference>
<organism evidence="1 2">
    <name type="scientific">Paramecium pentaurelia</name>
    <dbReference type="NCBI Taxonomy" id="43138"/>
    <lineage>
        <taxon>Eukaryota</taxon>
        <taxon>Sar</taxon>
        <taxon>Alveolata</taxon>
        <taxon>Ciliophora</taxon>
        <taxon>Intramacronucleata</taxon>
        <taxon>Oligohymenophorea</taxon>
        <taxon>Peniculida</taxon>
        <taxon>Parameciidae</taxon>
        <taxon>Paramecium</taxon>
    </lineage>
</organism>
<evidence type="ECO:0000313" key="2">
    <source>
        <dbReference type="Proteomes" id="UP000689195"/>
    </source>
</evidence>
<protein>
    <submittedName>
        <fullName evidence="1">Uncharacterized protein</fullName>
    </submittedName>
</protein>
<keyword evidence="2" id="KW-1185">Reference proteome</keyword>
<gene>
    <name evidence="1" type="ORF">PPENT_87.1.T1750025</name>
</gene>
<proteinExistence type="predicted"/>
<name>A0A8S1YI71_9CILI</name>
<sequence length="38" mass="4844">MMSANCDRMGIQRFIQKIKNFRWILMLYDEIRDNQWFM</sequence>
<accession>A0A8S1YI71</accession>
<dbReference type="Proteomes" id="UP000689195">
    <property type="component" value="Unassembled WGS sequence"/>
</dbReference>
<comment type="caution">
    <text evidence="1">The sequence shown here is derived from an EMBL/GenBank/DDBJ whole genome shotgun (WGS) entry which is preliminary data.</text>
</comment>
<evidence type="ECO:0000313" key="1">
    <source>
        <dbReference type="EMBL" id="CAD8213203.1"/>
    </source>
</evidence>
<dbReference type="EMBL" id="CAJJDO010000175">
    <property type="protein sequence ID" value="CAD8213203.1"/>
    <property type="molecule type" value="Genomic_DNA"/>
</dbReference>